<organism evidence="2 3">
    <name type="scientific">Pyronema omphalodes (strain CBS 100304)</name>
    <name type="common">Pyronema confluens</name>
    <dbReference type="NCBI Taxonomy" id="1076935"/>
    <lineage>
        <taxon>Eukaryota</taxon>
        <taxon>Fungi</taxon>
        <taxon>Dikarya</taxon>
        <taxon>Ascomycota</taxon>
        <taxon>Pezizomycotina</taxon>
        <taxon>Pezizomycetes</taxon>
        <taxon>Pezizales</taxon>
        <taxon>Pyronemataceae</taxon>
        <taxon>Pyronema</taxon>
    </lineage>
</organism>
<sequence length="148" mass="16138">MHLSTVLLTLSLTATSLASFCYPTGNSALTSAVTARHRQFCTYASRYSPINPGEKVSFTYETTLPNGAPGRIFYQYHNKSNKKWYILQTPCEADIGWDLDGGCAGYAGYHECTSSDDVSGDTTACVEGMGWDLDLQLQVEQGRASKGE</sequence>
<dbReference type="Proteomes" id="UP000018144">
    <property type="component" value="Unassembled WGS sequence"/>
</dbReference>
<dbReference type="EMBL" id="HF935497">
    <property type="protein sequence ID" value="CCX30868.1"/>
    <property type="molecule type" value="Genomic_DNA"/>
</dbReference>
<feature type="chain" id="PRO_5004651342" evidence="1">
    <location>
        <begin position="19"/>
        <end position="148"/>
    </location>
</feature>
<accession>U4LG41</accession>
<reference evidence="2 3" key="1">
    <citation type="journal article" date="2013" name="PLoS Genet.">
        <title>The genome and development-dependent transcriptomes of Pyronema confluens: a window into fungal evolution.</title>
        <authorList>
            <person name="Traeger S."/>
            <person name="Altegoer F."/>
            <person name="Freitag M."/>
            <person name="Gabaldon T."/>
            <person name="Kempken F."/>
            <person name="Kumar A."/>
            <person name="Marcet-Houben M."/>
            <person name="Poggeler S."/>
            <person name="Stajich J.E."/>
            <person name="Nowrousian M."/>
        </authorList>
    </citation>
    <scope>NUCLEOTIDE SEQUENCE [LARGE SCALE GENOMIC DNA]</scope>
    <source>
        <strain evidence="3">CBS 100304</strain>
        <tissue evidence="2">Vegetative mycelium</tissue>
    </source>
</reference>
<gene>
    <name evidence="2" type="ORF">PCON_09469</name>
</gene>
<keyword evidence="3" id="KW-1185">Reference proteome</keyword>
<evidence type="ECO:0000313" key="2">
    <source>
        <dbReference type="EMBL" id="CCX30868.1"/>
    </source>
</evidence>
<dbReference type="AlphaFoldDB" id="U4LG41"/>
<protein>
    <submittedName>
        <fullName evidence="2">Uncharacterized protein</fullName>
    </submittedName>
</protein>
<evidence type="ECO:0000256" key="1">
    <source>
        <dbReference type="SAM" id="SignalP"/>
    </source>
</evidence>
<keyword evidence="1" id="KW-0732">Signal</keyword>
<feature type="signal peptide" evidence="1">
    <location>
        <begin position="1"/>
        <end position="18"/>
    </location>
</feature>
<evidence type="ECO:0000313" key="3">
    <source>
        <dbReference type="Proteomes" id="UP000018144"/>
    </source>
</evidence>
<proteinExistence type="predicted"/>
<name>U4LG41_PYROM</name>